<evidence type="ECO:0000256" key="3">
    <source>
        <dbReference type="ARBA" id="ARBA00022723"/>
    </source>
</evidence>
<dbReference type="GO" id="GO:0020037">
    <property type="term" value="F:heme binding"/>
    <property type="evidence" value="ECO:0007669"/>
    <property type="project" value="InterPro"/>
</dbReference>
<evidence type="ECO:0008006" key="8">
    <source>
        <dbReference type="Google" id="ProtNLM"/>
    </source>
</evidence>
<dbReference type="Proteomes" id="UP000501237">
    <property type="component" value="Chromosome"/>
</dbReference>
<dbReference type="AlphaFoldDB" id="A0A679GEW6"/>
<dbReference type="Pfam" id="PF01152">
    <property type="entry name" value="Bac_globin"/>
    <property type="match status" value="1"/>
</dbReference>
<dbReference type="GO" id="GO:0046872">
    <property type="term" value="F:metal ion binding"/>
    <property type="evidence" value="ECO:0007669"/>
    <property type="project" value="UniProtKB-KW"/>
</dbReference>
<proteinExistence type="inferred from homology"/>
<evidence type="ECO:0000313" key="7">
    <source>
        <dbReference type="Proteomes" id="UP000501237"/>
    </source>
</evidence>
<sequence>MSHAPYGVGDASYQAAGGIDGLRRLVDDFYQQMDSLPEAAALRRLHPEDLAPSRDKLACFLSGWLGGPRLFSEKYGAIAIPAFHARWPIDEALSEAWLLCMERAIARQGYAADFAEYLLVQLRVPAERVVQAARARHGLPG</sequence>
<dbReference type="InterPro" id="IPR009050">
    <property type="entry name" value="Globin-like_sf"/>
</dbReference>
<protein>
    <recommendedName>
        <fullName evidence="8">Globin</fullName>
    </recommendedName>
</protein>
<evidence type="ECO:0000256" key="2">
    <source>
        <dbReference type="ARBA" id="ARBA00022617"/>
    </source>
</evidence>
<evidence type="ECO:0000313" key="6">
    <source>
        <dbReference type="EMBL" id="BCA27582.1"/>
    </source>
</evidence>
<evidence type="ECO:0000256" key="4">
    <source>
        <dbReference type="ARBA" id="ARBA00023004"/>
    </source>
</evidence>
<dbReference type="Gene3D" id="1.10.490.10">
    <property type="entry name" value="Globins"/>
    <property type="match status" value="1"/>
</dbReference>
<dbReference type="InterPro" id="IPR012292">
    <property type="entry name" value="Globin/Proto"/>
</dbReference>
<dbReference type="PANTHER" id="PTHR47366">
    <property type="entry name" value="TWO-ON-TWO HEMOGLOBIN-3"/>
    <property type="match status" value="1"/>
</dbReference>
<accession>A0A679GEW6</accession>
<name>A0A679GEW6_9GAMM</name>
<organism evidence="6 7">
    <name type="scientific">Metapseudomonas otitidis</name>
    <dbReference type="NCBI Taxonomy" id="319939"/>
    <lineage>
        <taxon>Bacteria</taxon>
        <taxon>Pseudomonadati</taxon>
        <taxon>Pseudomonadota</taxon>
        <taxon>Gammaproteobacteria</taxon>
        <taxon>Pseudomonadales</taxon>
        <taxon>Pseudomonadaceae</taxon>
        <taxon>Metapseudomonas</taxon>
    </lineage>
</organism>
<evidence type="ECO:0000256" key="1">
    <source>
        <dbReference type="ARBA" id="ARBA00022448"/>
    </source>
</evidence>
<reference evidence="6 7" key="1">
    <citation type="journal article" date="2020" name="Microbiol. Resour. Announc.">
        <title>Complete genome sequence of Pseudomonas otitidis strain MrB4, isolated from Lake Biwa in Japan.</title>
        <authorList>
            <person name="Miyazaki K."/>
            <person name="Hase E."/>
            <person name="Maruya T."/>
        </authorList>
    </citation>
    <scope>NUCLEOTIDE SEQUENCE [LARGE SCALE GENOMIC DNA]</scope>
    <source>
        <strain evidence="6 7">MrB4</strain>
    </source>
</reference>
<evidence type="ECO:0000256" key="5">
    <source>
        <dbReference type="ARBA" id="ARBA00034496"/>
    </source>
</evidence>
<keyword evidence="1" id="KW-0813">Transport</keyword>
<keyword evidence="2" id="KW-0349">Heme</keyword>
<gene>
    <name evidence="6" type="ORF">PtoMrB4_15590</name>
</gene>
<comment type="similarity">
    <text evidence="5">Belongs to the truncated hemoglobin family. Group II subfamily.</text>
</comment>
<dbReference type="PANTHER" id="PTHR47366:SF1">
    <property type="entry name" value="TWO-ON-TWO HEMOGLOBIN-3"/>
    <property type="match status" value="1"/>
</dbReference>
<keyword evidence="4" id="KW-0408">Iron</keyword>
<dbReference type="SUPFAM" id="SSF46458">
    <property type="entry name" value="Globin-like"/>
    <property type="match status" value="1"/>
</dbReference>
<dbReference type="KEGG" id="poj:PtoMrB4_15590"/>
<dbReference type="InterPro" id="IPR001486">
    <property type="entry name" value="Hemoglobin_trunc"/>
</dbReference>
<dbReference type="GO" id="GO:0019825">
    <property type="term" value="F:oxygen binding"/>
    <property type="evidence" value="ECO:0007669"/>
    <property type="project" value="InterPro"/>
</dbReference>
<dbReference type="EMBL" id="AP022642">
    <property type="protein sequence ID" value="BCA27582.1"/>
    <property type="molecule type" value="Genomic_DNA"/>
</dbReference>
<dbReference type="GeneID" id="57396772"/>
<dbReference type="RefSeq" id="WP_172432947.1">
    <property type="nucleotide sequence ID" value="NZ_AP022642.1"/>
</dbReference>
<dbReference type="GO" id="GO:0005344">
    <property type="term" value="F:oxygen carrier activity"/>
    <property type="evidence" value="ECO:0007669"/>
    <property type="project" value="InterPro"/>
</dbReference>
<dbReference type="InterPro" id="IPR044203">
    <property type="entry name" value="GlbO/GLB3-like"/>
</dbReference>
<keyword evidence="3" id="KW-0479">Metal-binding</keyword>
<dbReference type="CDD" id="cd14773">
    <property type="entry name" value="TrHb2_PhHbO-like_O"/>
    <property type="match status" value="1"/>
</dbReference>